<accession>D8JBQ0</accession>
<dbReference type="EMBL" id="AOHV01000008">
    <property type="protein sequence ID" value="ELY40834.1"/>
    <property type="molecule type" value="Genomic_DNA"/>
</dbReference>
<evidence type="ECO:0000313" key="2">
    <source>
        <dbReference type="EMBL" id="ADJ16703.1"/>
    </source>
</evidence>
<reference evidence="3 5" key="2">
    <citation type="journal article" date="2014" name="PLoS Genet.">
        <title>Phylogenetically driven sequencing of extremely halophilic archaea reveals strategies for static and dynamic osmo-response.</title>
        <authorList>
            <person name="Becker E.A."/>
            <person name="Seitzer P.M."/>
            <person name="Tritt A."/>
            <person name="Larsen D."/>
            <person name="Krusor M."/>
            <person name="Yao A.I."/>
            <person name="Wu D."/>
            <person name="Madern D."/>
            <person name="Eisen J.A."/>
            <person name="Darling A.E."/>
            <person name="Facciotti M.T."/>
        </authorList>
    </citation>
    <scope>NUCLEOTIDE SEQUENCE [LARGE SCALE GENOMIC DNA]</scope>
    <source>
        <strain evidence="3">B3</strain>
        <strain evidence="5">DSM 18796 / CECT 7217 / JCM 14584 / KCTC 4019 / B3</strain>
    </source>
</reference>
<dbReference type="EMBL" id="CP002063">
    <property type="protein sequence ID" value="ADJ16703.1"/>
    <property type="molecule type" value="Genomic_DNA"/>
</dbReference>
<dbReference type="Proteomes" id="UP000000390">
    <property type="component" value="Plasmid 1"/>
</dbReference>
<feature type="coiled-coil region" evidence="1">
    <location>
        <begin position="23"/>
        <end position="57"/>
    </location>
</feature>
<evidence type="ECO:0000313" key="4">
    <source>
        <dbReference type="Proteomes" id="UP000000390"/>
    </source>
</evidence>
<dbReference type="RefSeq" id="WP_008414116.1">
    <property type="nucleotide sequence ID" value="NC_014298.1"/>
</dbReference>
<dbReference type="PATRIC" id="fig|795797.18.peg.3297"/>
<name>D8JBQ0_HALJB</name>
<sequence length="243" mass="27843">MTDNMMTSARTAADLSQSNTQTLESLCNHVATLTERVDELETKYEQERDQRQQLETFVTSLLELRGTDDPTDADLEQIWLAGHPIGAMVDRRQCEVQTLRDDLEKQRANNQLTQTEIPAEQTLPIQQITRTYQVDPDVLSANERRAAIVWSHFLETCERTPSKFVLPSSSVRDILATEEGSRPHSETVCRVIDLVDDLGEMLVEELTRNDRKTLVIDRERFQEFSDELQATIETTQPHQEVAE</sequence>
<evidence type="ECO:0000256" key="1">
    <source>
        <dbReference type="SAM" id="Coils"/>
    </source>
</evidence>
<protein>
    <submittedName>
        <fullName evidence="2">Uncharacterized protein</fullName>
    </submittedName>
</protein>
<reference evidence="2 4" key="1">
    <citation type="journal article" date="2010" name="J. Bacteriol.">
        <title>Complete genome sequence of Halalkalicoccus jeotgali B3(T), an extremely halophilic archaeon.</title>
        <authorList>
            <person name="Roh S.W."/>
            <person name="Nam Y.D."/>
            <person name="Nam S.H."/>
            <person name="Choi S.H."/>
            <person name="Park H.S."/>
            <person name="Bae J.W."/>
        </authorList>
    </citation>
    <scope>NUCLEOTIDE SEQUENCE [LARGE SCALE GENOMIC DNA]</scope>
    <source>
        <strain evidence="2">B3</strain>
        <strain evidence="4">DSM 18796 / CECT 7217 / JCM 14584 / KCTC 4019 / B3</strain>
        <plasmid evidence="4">1</plasmid>
    </source>
</reference>
<dbReference type="Proteomes" id="UP000011645">
    <property type="component" value="Unassembled WGS sequence"/>
</dbReference>
<keyword evidence="2" id="KW-0614">Plasmid</keyword>
<dbReference type="HOGENOM" id="CLU_1182855_0_0_2"/>
<keyword evidence="5" id="KW-1185">Reference proteome</keyword>
<dbReference type="AlphaFoldDB" id="D8JBQ0"/>
<gene>
    <name evidence="2" type="ordered locus">HacjB3_16766</name>
    <name evidence="3" type="ORF">C497_02087</name>
</gene>
<organism evidence="2 4">
    <name type="scientific">Halalkalicoccus jeotgali (strain DSM 18796 / CECT 7217 / JCM 14584 / KCTC 4019 / B3)</name>
    <dbReference type="NCBI Taxonomy" id="795797"/>
    <lineage>
        <taxon>Archaea</taxon>
        <taxon>Methanobacteriati</taxon>
        <taxon>Methanobacteriota</taxon>
        <taxon>Stenosarchaea group</taxon>
        <taxon>Halobacteria</taxon>
        <taxon>Halobacteriales</taxon>
        <taxon>Halococcaceae</taxon>
        <taxon>Halalkalicoccus</taxon>
    </lineage>
</organism>
<geneLocation type="plasmid" evidence="2 4">
    <name>1</name>
</geneLocation>
<dbReference type="KEGG" id="hje:HacjB3_16766"/>
<evidence type="ECO:0000313" key="5">
    <source>
        <dbReference type="Proteomes" id="UP000011645"/>
    </source>
</evidence>
<keyword evidence="1" id="KW-0175">Coiled coil</keyword>
<dbReference type="GeneID" id="9421149"/>
<dbReference type="eggNOG" id="arCOG09239">
    <property type="taxonomic scope" value="Archaea"/>
</dbReference>
<feature type="coiled-coil region" evidence="1">
    <location>
        <begin position="89"/>
        <end position="116"/>
    </location>
</feature>
<proteinExistence type="predicted"/>
<evidence type="ECO:0000313" key="3">
    <source>
        <dbReference type="EMBL" id="ELY40834.1"/>
    </source>
</evidence>